<evidence type="ECO:0000313" key="9">
    <source>
        <dbReference type="Proteomes" id="UP001053296"/>
    </source>
</evidence>
<name>A0ABN6EXD2_9BACT</name>
<proteinExistence type="inferred from homology"/>
<dbReference type="InterPro" id="IPR006549">
    <property type="entry name" value="HAD-SF_hydro_IIIA"/>
</dbReference>
<reference evidence="8" key="1">
    <citation type="journal article" date="2022" name="Arch. Microbiol.">
        <title>Pseudodesulfovibrio sediminis sp. nov., a mesophilic and neutrophilic sulfate-reducing bacterium isolated from sediment of a brackish lake.</title>
        <authorList>
            <person name="Takahashi A."/>
            <person name="Kojima H."/>
            <person name="Watanabe M."/>
            <person name="Fukui M."/>
        </authorList>
    </citation>
    <scope>NUCLEOTIDE SEQUENCE</scope>
    <source>
        <strain evidence="8">SF6</strain>
    </source>
</reference>
<dbReference type="InterPro" id="IPR036412">
    <property type="entry name" value="HAD-like_sf"/>
</dbReference>
<comment type="subcellular location">
    <subcellularLocation>
        <location evidence="1 7">Cytoplasm</location>
    </subcellularLocation>
</comment>
<keyword evidence="4 7" id="KW-0378">Hydrolase</keyword>
<evidence type="ECO:0000256" key="3">
    <source>
        <dbReference type="ARBA" id="ARBA00022723"/>
    </source>
</evidence>
<dbReference type="CDD" id="cd07503">
    <property type="entry name" value="HAD_HisB-N"/>
    <property type="match status" value="1"/>
</dbReference>
<organism evidence="8 9">
    <name type="scientific">Pseudodesulfovibrio sediminis</name>
    <dbReference type="NCBI Taxonomy" id="2810563"/>
    <lineage>
        <taxon>Bacteria</taxon>
        <taxon>Pseudomonadati</taxon>
        <taxon>Thermodesulfobacteriota</taxon>
        <taxon>Desulfovibrionia</taxon>
        <taxon>Desulfovibrionales</taxon>
        <taxon>Desulfovibrionaceae</taxon>
    </lineage>
</organism>
<dbReference type="NCBIfam" id="TIGR01662">
    <property type="entry name" value="HAD-SF-IIIA"/>
    <property type="match status" value="1"/>
</dbReference>
<gene>
    <name evidence="8" type="ORF">PSDVSF_34590</name>
</gene>
<protein>
    <recommendedName>
        <fullName evidence="6 7">D,D-heptose 1,7-bisphosphate phosphatase</fullName>
        <ecNumber evidence="7">3.1.3.-</ecNumber>
    </recommendedName>
</protein>
<keyword evidence="2 7" id="KW-0963">Cytoplasm</keyword>
<dbReference type="RefSeq" id="WP_229592148.1">
    <property type="nucleotide sequence ID" value="NZ_AP024485.1"/>
</dbReference>
<keyword evidence="9" id="KW-1185">Reference proteome</keyword>
<dbReference type="PIRSF" id="PIRSF004682">
    <property type="entry name" value="GmhB"/>
    <property type="match status" value="1"/>
</dbReference>
<dbReference type="EMBL" id="AP024485">
    <property type="protein sequence ID" value="BCS90217.1"/>
    <property type="molecule type" value="Genomic_DNA"/>
</dbReference>
<evidence type="ECO:0000256" key="2">
    <source>
        <dbReference type="ARBA" id="ARBA00022490"/>
    </source>
</evidence>
<dbReference type="InterPro" id="IPR006543">
    <property type="entry name" value="Histidinol-phos"/>
</dbReference>
<dbReference type="Proteomes" id="UP001053296">
    <property type="component" value="Chromosome"/>
</dbReference>
<evidence type="ECO:0000256" key="5">
    <source>
        <dbReference type="ARBA" id="ARBA00023277"/>
    </source>
</evidence>
<evidence type="ECO:0000256" key="4">
    <source>
        <dbReference type="ARBA" id="ARBA00022801"/>
    </source>
</evidence>
<evidence type="ECO:0000256" key="6">
    <source>
        <dbReference type="ARBA" id="ARBA00031828"/>
    </source>
</evidence>
<accession>A0ABN6EXD2</accession>
<dbReference type="InterPro" id="IPR023214">
    <property type="entry name" value="HAD_sf"/>
</dbReference>
<sequence>MSKRYILLDRDGTIIFDKHYLSDPDGVELLPGAVEGLKLMQAMGYGLVVLTNQSGVGRGYYDVASVNACNGRMMELLGEYGITVDGVFFCPHEPEAQCSCRKPASGLMDQAAAAHGFNPQEAFMIGDKEADMGVGRATGATTILVRTGKGAAHEERCRDSADYVVDDLVGAANIIKSLG</sequence>
<evidence type="ECO:0000313" key="8">
    <source>
        <dbReference type="EMBL" id="BCS90217.1"/>
    </source>
</evidence>
<dbReference type="SUPFAM" id="SSF56784">
    <property type="entry name" value="HAD-like"/>
    <property type="match status" value="1"/>
</dbReference>
<keyword evidence="5 7" id="KW-0119">Carbohydrate metabolism</keyword>
<dbReference type="PANTHER" id="PTHR42891:SF1">
    <property type="entry name" value="D-GLYCERO-BETA-D-MANNO-HEPTOSE-1,7-BISPHOSPHATE 7-PHOSPHATASE"/>
    <property type="match status" value="1"/>
</dbReference>
<dbReference type="NCBIfam" id="TIGR01656">
    <property type="entry name" value="Histidinol-ppas"/>
    <property type="match status" value="1"/>
</dbReference>
<dbReference type="InterPro" id="IPR004446">
    <property type="entry name" value="Heptose_bisP_phosphatase"/>
</dbReference>
<dbReference type="PANTHER" id="PTHR42891">
    <property type="entry name" value="D-GLYCERO-BETA-D-MANNO-HEPTOSE-1,7-BISPHOSPHATE 7-PHOSPHATASE"/>
    <property type="match status" value="1"/>
</dbReference>
<dbReference type="EC" id="3.1.3.-" evidence="7"/>
<dbReference type="Gene3D" id="3.40.50.1000">
    <property type="entry name" value="HAD superfamily/HAD-like"/>
    <property type="match status" value="1"/>
</dbReference>
<evidence type="ECO:0000256" key="7">
    <source>
        <dbReference type="PIRNR" id="PIRNR004682"/>
    </source>
</evidence>
<comment type="similarity">
    <text evidence="7">Belongs to the gmhB family.</text>
</comment>
<keyword evidence="3" id="KW-0479">Metal-binding</keyword>
<dbReference type="Pfam" id="PF13242">
    <property type="entry name" value="Hydrolase_like"/>
    <property type="match status" value="1"/>
</dbReference>
<evidence type="ECO:0000256" key="1">
    <source>
        <dbReference type="ARBA" id="ARBA00004496"/>
    </source>
</evidence>